<dbReference type="EMBL" id="JAWJWE010000005">
    <property type="protein sequence ID" value="KAK6634363.1"/>
    <property type="molecule type" value="Genomic_DNA"/>
</dbReference>
<proteinExistence type="predicted"/>
<dbReference type="GO" id="GO:0005730">
    <property type="term" value="C:nucleolus"/>
    <property type="evidence" value="ECO:0007669"/>
    <property type="project" value="UniProtKB-SubCell"/>
</dbReference>
<dbReference type="Proteomes" id="UP001372834">
    <property type="component" value="Unassembled WGS sequence"/>
</dbReference>
<reference evidence="21 22" key="1">
    <citation type="submission" date="2023-10" db="EMBL/GenBank/DDBJ databases">
        <title>Genomes of two closely related lineages of the louse Polyplax serrata with different host specificities.</title>
        <authorList>
            <person name="Martinu J."/>
            <person name="Tarabai H."/>
            <person name="Stefka J."/>
            <person name="Hypsa V."/>
        </authorList>
    </citation>
    <scope>NUCLEOTIDE SEQUENCE [LARGE SCALE GENOMIC DNA]</scope>
    <source>
        <strain evidence="21">HR10_N</strain>
    </source>
</reference>
<evidence type="ECO:0000256" key="17">
    <source>
        <dbReference type="ARBA" id="ARBA00081271"/>
    </source>
</evidence>
<keyword evidence="3" id="KW-1017">Isopeptide bond</keyword>
<dbReference type="GO" id="GO:0000122">
    <property type="term" value="P:negative regulation of transcription by RNA polymerase II"/>
    <property type="evidence" value="ECO:0007669"/>
    <property type="project" value="TreeGrafter"/>
</dbReference>
<evidence type="ECO:0000256" key="7">
    <source>
        <dbReference type="ARBA" id="ARBA00022990"/>
    </source>
</evidence>
<dbReference type="FunFam" id="1.20.1160.11:FF:000002">
    <property type="entry name" value="Paired amphipathic helix protein SIN3"/>
    <property type="match status" value="1"/>
</dbReference>
<evidence type="ECO:0000256" key="3">
    <source>
        <dbReference type="ARBA" id="ARBA00022499"/>
    </source>
</evidence>
<feature type="compositionally biased region" description="Polar residues" evidence="19">
    <location>
        <begin position="307"/>
        <end position="326"/>
    </location>
</feature>
<evidence type="ECO:0000256" key="9">
    <source>
        <dbReference type="ARBA" id="ARBA00023054"/>
    </source>
</evidence>
<feature type="compositionally biased region" description="Low complexity" evidence="19">
    <location>
        <begin position="292"/>
        <end position="302"/>
    </location>
</feature>
<evidence type="ECO:0000256" key="15">
    <source>
        <dbReference type="ARBA" id="ARBA00068512"/>
    </source>
</evidence>
<dbReference type="InterPro" id="IPR013194">
    <property type="entry name" value="HDAC_interact_dom"/>
</dbReference>
<feature type="compositionally biased region" description="Polar residues" evidence="19">
    <location>
        <begin position="507"/>
        <end position="524"/>
    </location>
</feature>
<comment type="subcellular location">
    <subcellularLocation>
        <location evidence="1">Nucleus</location>
        <location evidence="1">Nucleolus</location>
    </subcellularLocation>
</comment>
<evidence type="ECO:0000259" key="20">
    <source>
        <dbReference type="SMART" id="SM00761"/>
    </source>
</evidence>
<keyword evidence="5" id="KW-0677">Repeat</keyword>
<dbReference type="GO" id="GO:0003714">
    <property type="term" value="F:transcription corepressor activity"/>
    <property type="evidence" value="ECO:0007669"/>
    <property type="project" value="InterPro"/>
</dbReference>
<evidence type="ECO:0000256" key="1">
    <source>
        <dbReference type="ARBA" id="ARBA00004604"/>
    </source>
</evidence>
<feature type="domain" description="Histone deacetylase interacting" evidence="20">
    <location>
        <begin position="654"/>
        <end position="754"/>
    </location>
</feature>
<accession>A0AAN8S9R6</accession>
<dbReference type="FunFam" id="1.20.1160.11:FF:000004">
    <property type="entry name" value="Paired amphipathic helix protein Sin3a"/>
    <property type="match status" value="1"/>
</dbReference>
<dbReference type="PROSITE" id="PS51477">
    <property type="entry name" value="PAH"/>
    <property type="match status" value="3"/>
</dbReference>
<dbReference type="GO" id="GO:0061629">
    <property type="term" value="F:RNA polymerase II-specific DNA-binding transcription factor binding"/>
    <property type="evidence" value="ECO:0007669"/>
    <property type="project" value="UniProtKB-ARBA"/>
</dbReference>
<sequence>MKRLLDEGPSSGPGPGKEGLYARATPMSPPHHLLGSNISSGTQSMMANVQSVLHLTTNHPSQSGGNPATNLLSGQPSNVPQHSTPPIHPAGAVQNYTKDGANPALATVQYQYSALSLPAKNSTVHNIQGQPHGGQPLHLRHKVHPGGNVSAQGSGTPPGGTSQTNFQKLKVEDALSYLDQVKLKFGSEPQVYNDFLDIMKEFKSQSIDTPGVIQRVSNLFKGHPELIVGFNTFLPPGYKIEVQSNEQGFAFQVSVSMPSPTAATTTLIQTSHHSLPTGGQNEMIPLLQSVSKHNSNNLNSHSGRGTPPQQANAHYPHQQGSGTNNILRGPSPAPGPSHISITPQQAHLAVSHALSNVDAAHPTPQSQPVEFNHAINYVNKIKNRFQGQPDKYKRFLEILHTYQKEQKNIKEGTSGPGKHLTEAEVYSQVSKLFEHQEDLLAEFGQFLPDATSHLNSRNVSGQEHQNIVKKSANMKSSNYSMNVSRDSNYVQTGPDRETPRGPLVGSGSLNKQSHSQLKRSSSFSTSGIQKKHKIASWRDVTLADAAKYASLSDYGFFDKVRKSLKNQEVYENFLRCLTLFNEEIISKSELVQLITPFLGRFPEQLRWFKDFVGFSESAGIQNAVNHNINVEHVPNNLRQDRPTGDLAMEIDYSTCKRLGASYCALPKSYVQPKCSGRTILCKEVLNDTWVSFPSWSEDSTFVTSRKTQYEEYIYRCEDERFELDVVIETNGATVRVLEAVQKKISRMSPEEAQKFRLDDTLGGTSPTIHVRALKRVYGDKASDMLDGLKKNPLVAIPVVLRRLRAKEEEWREAQKGFNKLWREQNEKYYLKSLDHQGMNFKQTDLKALRSKGLFNEIETLFDERHEQNEENNLDSGQIIMGPHLILQYKDKSILDDAANLLIHHVKRLSGIQKDDKHKMKLILRHFIPDLFHHTRQDLSDDEKDSFDDKDEMDVDAPVQNDKSSDQISTNNNEKKSSIIIGRGEEKIKSNLTVCNGGPVAKSDMGPNPGLLTMKKEPDDQTDVQNGTSLHPDECYSLFMANNNWYLFLRLHHILCERLTKMYERACILSEEEAKYKLDRKESTSLALRLKPRSEIEVEDYYPAFLEMIKNVLDGNMDSNAYEDTLREMFGIHAYIAFTMDKVVTYAVRQLQHIVCDEAPQECLDIFHQELKRGGAGGSCSTAHQRIHAEMAYQKRLEQILADENCFKIFVYKIECKITFELLDNDLEEPEPANESEKWANYVNNYASSIRNNPDDDENILELNDLPRSEKPVFLPRNARSWRKLYAKQKLGTKQEGDAEEKDADKSNDKSDDGIKREKSPPSRIGVPEVESCISAYDNSECRFNLNSYKILFVINKENLLYKKNAFSKAKKSHPWLTKTKNKKFKEWNDRWVECNVADHELKTCTDWLMGRGCDVVPNRTKILTDNDLTKPPYVPYNRYKVERLE</sequence>
<dbReference type="FunFam" id="1.20.1160.11:FF:000001">
    <property type="entry name" value="Paired amphipathic helix protein Sin3"/>
    <property type="match status" value="1"/>
</dbReference>
<feature type="region of interest" description="Disordered" evidence="19">
    <location>
        <begin position="1"/>
        <end position="39"/>
    </location>
</feature>
<feature type="region of interest" description="Disordered" evidence="19">
    <location>
        <begin position="995"/>
        <end position="1024"/>
    </location>
</feature>
<organism evidence="21 22">
    <name type="scientific">Polyplax serrata</name>
    <name type="common">Common mouse louse</name>
    <dbReference type="NCBI Taxonomy" id="468196"/>
    <lineage>
        <taxon>Eukaryota</taxon>
        <taxon>Metazoa</taxon>
        <taxon>Ecdysozoa</taxon>
        <taxon>Arthropoda</taxon>
        <taxon>Hexapoda</taxon>
        <taxon>Insecta</taxon>
        <taxon>Pterygota</taxon>
        <taxon>Neoptera</taxon>
        <taxon>Paraneoptera</taxon>
        <taxon>Psocodea</taxon>
        <taxon>Troctomorpha</taxon>
        <taxon>Phthiraptera</taxon>
        <taxon>Anoplura</taxon>
        <taxon>Polyplacidae</taxon>
        <taxon>Polyplax</taxon>
    </lineage>
</organism>
<dbReference type="SMART" id="SM00761">
    <property type="entry name" value="HDAC_interact"/>
    <property type="match status" value="1"/>
</dbReference>
<evidence type="ECO:0000256" key="18">
    <source>
        <dbReference type="PROSITE-ProRule" id="PRU00810"/>
    </source>
</evidence>
<keyword evidence="6" id="KW-0832">Ubl conjugation</keyword>
<feature type="compositionally biased region" description="Polar residues" evidence="19">
    <location>
        <begin position="478"/>
        <end position="491"/>
    </location>
</feature>
<dbReference type="Pfam" id="PF02671">
    <property type="entry name" value="PAH"/>
    <property type="match status" value="3"/>
</dbReference>
<feature type="region of interest" description="Disordered" evidence="19">
    <location>
        <begin position="1292"/>
        <end position="1323"/>
    </location>
</feature>
<dbReference type="InterPro" id="IPR039774">
    <property type="entry name" value="Sin3-like"/>
</dbReference>
<feature type="region of interest" description="Disordered" evidence="19">
    <location>
        <begin position="56"/>
        <end position="98"/>
    </location>
</feature>
<feature type="compositionally biased region" description="Polar residues" evidence="19">
    <location>
        <begin position="56"/>
        <end position="84"/>
    </location>
</feature>
<comment type="subunit">
    <text evidence="14">Interacts with ARID4B, BRMS1L, HCFC1, HDAC1, HDAC2, MXI1, SAP30L, SAP130, SFPQ and TOPORS. Interacts with OGT (via TPRs 1-6); the interaction mediates transcriptional repression in parallel with histone deacetylase. Interacts with BAZ2A, MXD1, MXD3, MXD4, MBD2, DACH1, NCOR1, NR4A2, REST, RLIM, SAP30, SETDB1, SMYD2, and SUDS3. Interacts with PHF12 in a complex composed of HDAC1, PHF12 and SAP30. Interacts with TET1; the interaction recruits SIN3A to gene promoters. The large PER complex involved in the histone deacetylation is composed of at least HDAC1, PER2, SFPQ and SIN3A. Interacts with KLF11. Interacts with PPHLN1. Found in a complex with YY1, GON4L and HDAC1. Interacts (via PAH2) with FOXK1. Interacts with FOXK2. Found in a complex composed of at least SINHCAF, SIN3A, HDAC1, SAP30, RBBP4, OGT and TET1. Interacts with SINHCAF. Interacts with SPHK2.</text>
</comment>
<evidence type="ECO:0000256" key="10">
    <source>
        <dbReference type="ARBA" id="ARBA00023108"/>
    </source>
</evidence>
<dbReference type="PANTHER" id="PTHR12346:SF0">
    <property type="entry name" value="SIN3A, ISOFORM G"/>
    <property type="match status" value="1"/>
</dbReference>
<evidence type="ECO:0000256" key="2">
    <source>
        <dbReference type="ARBA" id="ARBA00022491"/>
    </source>
</evidence>
<evidence type="ECO:0000313" key="21">
    <source>
        <dbReference type="EMBL" id="KAK6634363.1"/>
    </source>
</evidence>
<dbReference type="PANTHER" id="PTHR12346">
    <property type="entry name" value="SIN3B-RELATED"/>
    <property type="match status" value="1"/>
</dbReference>
<dbReference type="GO" id="GO:0048511">
    <property type="term" value="P:rhythmic process"/>
    <property type="evidence" value="ECO:0007669"/>
    <property type="project" value="UniProtKB-KW"/>
</dbReference>
<protein>
    <recommendedName>
        <fullName evidence="15">Paired amphipathic helix protein Sin3a</fullName>
    </recommendedName>
    <alternativeName>
        <fullName evidence="16">Histone deacetylase complex subunit Sin3a</fullName>
    </alternativeName>
    <alternativeName>
        <fullName evidence="17">Transcriptional corepressor Sin3a</fullName>
    </alternativeName>
</protein>
<keyword evidence="2" id="KW-0678">Repressor</keyword>
<keyword evidence="9" id="KW-0175">Coiled coil</keyword>
<feature type="region of interest" description="Disordered" evidence="19">
    <location>
        <begin position="478"/>
        <end position="524"/>
    </location>
</feature>
<evidence type="ECO:0000256" key="6">
    <source>
        <dbReference type="ARBA" id="ARBA00022843"/>
    </source>
</evidence>
<dbReference type="Gene3D" id="1.20.1160.11">
    <property type="entry name" value="Paired amphipathic helix"/>
    <property type="match status" value="3"/>
</dbReference>
<evidence type="ECO:0000256" key="4">
    <source>
        <dbReference type="ARBA" id="ARBA00022553"/>
    </source>
</evidence>
<feature type="compositionally biased region" description="Acidic residues" evidence="19">
    <location>
        <begin position="939"/>
        <end position="954"/>
    </location>
</feature>
<name>A0AAN8S9R6_POLSC</name>
<dbReference type="GO" id="GO:0070822">
    <property type="term" value="C:Sin3-type complex"/>
    <property type="evidence" value="ECO:0007669"/>
    <property type="project" value="TreeGrafter"/>
</dbReference>
<keyword evidence="4" id="KW-0597">Phosphoprotein</keyword>
<keyword evidence="10" id="KW-0090">Biological rhythms</keyword>
<evidence type="ECO:0000256" key="8">
    <source>
        <dbReference type="ARBA" id="ARBA00023015"/>
    </source>
</evidence>
<comment type="caution">
    <text evidence="21">The sequence shown here is derived from an EMBL/GenBank/DDBJ whole genome shotgun (WGS) entry which is preliminary data.</text>
</comment>
<evidence type="ECO:0000256" key="16">
    <source>
        <dbReference type="ARBA" id="ARBA00075105"/>
    </source>
</evidence>
<dbReference type="Pfam" id="PF08295">
    <property type="entry name" value="Sin3_corepress"/>
    <property type="match status" value="1"/>
</dbReference>
<dbReference type="InterPro" id="IPR003822">
    <property type="entry name" value="PAH"/>
</dbReference>
<dbReference type="InterPro" id="IPR036600">
    <property type="entry name" value="PAH_sf"/>
</dbReference>
<keyword evidence="7" id="KW-0007">Acetylation</keyword>
<comment type="function">
    <text evidence="13">Acts as a transcriptional repressor. Corepressor for REST. Interacts with MXI1 to repress MYC responsive genes and antagonize MYC oncogenic activities. Also interacts with MXD1-MAX heterodimers to repress transcription by tethering SIN3A to DNA. Acts cooperatively with OGT to repress transcription in parallel with histone deacetylation. Involved in the control of the circadian rhythms. Required for the transcriptional repression of circadian target genes, such as PER1, mediated by the large PER complex through histone deacetylation. Cooperates with FOXK1 to regulate cell cycle progression probably by repressing cell cycle inhibitor genes expression. Required for cortical neuron differentiation and callosal axon elongation.</text>
</comment>
<evidence type="ECO:0000256" key="12">
    <source>
        <dbReference type="ARBA" id="ARBA00023242"/>
    </source>
</evidence>
<evidence type="ECO:0000256" key="19">
    <source>
        <dbReference type="SAM" id="MobiDB-lite"/>
    </source>
</evidence>
<feature type="region of interest" description="Disordered" evidence="19">
    <location>
        <begin position="939"/>
        <end position="976"/>
    </location>
</feature>
<keyword evidence="12 18" id="KW-0539">Nucleus</keyword>
<gene>
    <name evidence="21" type="ORF">RUM43_011763</name>
</gene>
<feature type="compositionally biased region" description="Basic and acidic residues" evidence="19">
    <location>
        <begin position="1292"/>
        <end position="1320"/>
    </location>
</feature>
<evidence type="ECO:0000256" key="5">
    <source>
        <dbReference type="ARBA" id="ARBA00022737"/>
    </source>
</evidence>
<evidence type="ECO:0000256" key="14">
    <source>
        <dbReference type="ARBA" id="ARBA00061761"/>
    </source>
</evidence>
<feature type="region of interest" description="Disordered" evidence="19">
    <location>
        <begin position="292"/>
        <end position="337"/>
    </location>
</feature>
<keyword evidence="11" id="KW-0804">Transcription</keyword>
<evidence type="ECO:0000313" key="22">
    <source>
        <dbReference type="Proteomes" id="UP001372834"/>
    </source>
</evidence>
<evidence type="ECO:0000256" key="11">
    <source>
        <dbReference type="ARBA" id="ARBA00023163"/>
    </source>
</evidence>
<dbReference type="InterPro" id="IPR031693">
    <property type="entry name" value="Sin3_C"/>
</dbReference>
<keyword evidence="8" id="KW-0805">Transcription regulation</keyword>
<dbReference type="Pfam" id="PF16879">
    <property type="entry name" value="Sin3a_C"/>
    <property type="match status" value="1"/>
</dbReference>
<dbReference type="SUPFAM" id="SSF47762">
    <property type="entry name" value="PAH2 domain"/>
    <property type="match status" value="3"/>
</dbReference>
<evidence type="ECO:0000256" key="13">
    <source>
        <dbReference type="ARBA" id="ARBA00056268"/>
    </source>
</evidence>